<sequence>MTPRRHALPARAAALLLALLAAAGCGSRRPADAAAAAEPEPPEAALCRAEARDSPEVRRLARELNVDNQQNVLRVGEERRLAEIRAFRDCMRRRGLAMPGGVEPVRRSF</sequence>
<protein>
    <submittedName>
        <fullName evidence="2">Phosphoribosylamine--glycine ligase</fullName>
    </submittedName>
</protein>
<proteinExistence type="predicted"/>
<feature type="signal peptide" evidence="1">
    <location>
        <begin position="1"/>
        <end position="23"/>
    </location>
</feature>
<feature type="chain" id="PRO_5045994347" evidence="1">
    <location>
        <begin position="24"/>
        <end position="109"/>
    </location>
</feature>
<dbReference type="PROSITE" id="PS51318">
    <property type="entry name" value="TAT"/>
    <property type="match status" value="1"/>
</dbReference>
<dbReference type="RefSeq" id="WP_220117959.1">
    <property type="nucleotide sequence ID" value="NZ_JAHZUY010000033.1"/>
</dbReference>
<dbReference type="EMBL" id="JAHZUY010000033">
    <property type="protein sequence ID" value="MBW8270212.1"/>
    <property type="molecule type" value="Genomic_DNA"/>
</dbReference>
<evidence type="ECO:0000313" key="2">
    <source>
        <dbReference type="EMBL" id="MBW8270212.1"/>
    </source>
</evidence>
<reference evidence="2 3" key="1">
    <citation type="submission" date="2021-08" db="EMBL/GenBank/DDBJ databases">
        <title>Caldovatus sediminis gen. nov., sp. nov., a moderately thermophilic bacterium isolated from a hot spring.</title>
        <authorList>
            <person name="Hu C.-J."/>
            <person name="Li W.-J."/>
            <person name="Xian W.-D."/>
        </authorList>
    </citation>
    <scope>NUCLEOTIDE SEQUENCE [LARGE SCALE GENOMIC DNA]</scope>
    <source>
        <strain evidence="2 3">SYSU G05006</strain>
    </source>
</reference>
<dbReference type="InterPro" id="IPR006311">
    <property type="entry name" value="TAT_signal"/>
</dbReference>
<evidence type="ECO:0000313" key="3">
    <source>
        <dbReference type="Proteomes" id="UP001519924"/>
    </source>
</evidence>
<name>A0ABS7F3N1_9PROT</name>
<accession>A0ABS7F3N1</accession>
<evidence type="ECO:0000256" key="1">
    <source>
        <dbReference type="SAM" id="SignalP"/>
    </source>
</evidence>
<dbReference type="GO" id="GO:0016874">
    <property type="term" value="F:ligase activity"/>
    <property type="evidence" value="ECO:0007669"/>
    <property type="project" value="UniProtKB-KW"/>
</dbReference>
<gene>
    <name evidence="2" type="ORF">K1J50_12020</name>
</gene>
<keyword evidence="3" id="KW-1185">Reference proteome</keyword>
<organism evidence="2 3">
    <name type="scientific">Caldovatus aquaticus</name>
    <dbReference type="NCBI Taxonomy" id="2865671"/>
    <lineage>
        <taxon>Bacteria</taxon>
        <taxon>Pseudomonadati</taxon>
        <taxon>Pseudomonadota</taxon>
        <taxon>Alphaproteobacteria</taxon>
        <taxon>Acetobacterales</taxon>
        <taxon>Roseomonadaceae</taxon>
        <taxon>Caldovatus</taxon>
    </lineage>
</organism>
<dbReference type="Proteomes" id="UP001519924">
    <property type="component" value="Unassembled WGS sequence"/>
</dbReference>
<dbReference type="PROSITE" id="PS51257">
    <property type="entry name" value="PROKAR_LIPOPROTEIN"/>
    <property type="match status" value="1"/>
</dbReference>
<keyword evidence="1" id="KW-0732">Signal</keyword>
<comment type="caution">
    <text evidence="2">The sequence shown here is derived from an EMBL/GenBank/DDBJ whole genome shotgun (WGS) entry which is preliminary data.</text>
</comment>
<keyword evidence="2" id="KW-0436">Ligase</keyword>